<dbReference type="EMBL" id="MU791119">
    <property type="protein sequence ID" value="KAJ3991195.1"/>
    <property type="molecule type" value="Genomic_DNA"/>
</dbReference>
<accession>A0ABQ8PXR3</accession>
<evidence type="ECO:0000256" key="1">
    <source>
        <dbReference type="SAM" id="Coils"/>
    </source>
</evidence>
<evidence type="ECO:0000313" key="3">
    <source>
        <dbReference type="EMBL" id="KAJ3991195.1"/>
    </source>
</evidence>
<keyword evidence="1" id="KW-0175">Coiled coil</keyword>
<feature type="compositionally biased region" description="Low complexity" evidence="2">
    <location>
        <begin position="126"/>
        <end position="143"/>
    </location>
</feature>
<keyword evidence="4" id="KW-1185">Reference proteome</keyword>
<evidence type="ECO:0000256" key="2">
    <source>
        <dbReference type="SAM" id="MobiDB-lite"/>
    </source>
</evidence>
<evidence type="ECO:0000313" key="4">
    <source>
        <dbReference type="Proteomes" id="UP001163828"/>
    </source>
</evidence>
<comment type="caution">
    <text evidence="3">The sequence shown here is derived from an EMBL/GenBank/DDBJ whole genome shotgun (WGS) entry which is preliminary data.</text>
</comment>
<name>A0ABQ8PXR3_9AGAR</name>
<feature type="region of interest" description="Disordered" evidence="2">
    <location>
        <begin position="126"/>
        <end position="272"/>
    </location>
</feature>
<organism evidence="3 4">
    <name type="scientific">Lentinula boryana</name>
    <dbReference type="NCBI Taxonomy" id="40481"/>
    <lineage>
        <taxon>Eukaryota</taxon>
        <taxon>Fungi</taxon>
        <taxon>Dikarya</taxon>
        <taxon>Basidiomycota</taxon>
        <taxon>Agaricomycotina</taxon>
        <taxon>Agaricomycetes</taxon>
        <taxon>Agaricomycetidae</taxon>
        <taxon>Agaricales</taxon>
        <taxon>Marasmiineae</taxon>
        <taxon>Omphalotaceae</taxon>
        <taxon>Lentinula</taxon>
    </lineage>
</organism>
<feature type="compositionally biased region" description="Acidic residues" evidence="2">
    <location>
        <begin position="158"/>
        <end position="169"/>
    </location>
</feature>
<feature type="compositionally biased region" description="Low complexity" evidence="2">
    <location>
        <begin position="185"/>
        <end position="199"/>
    </location>
</feature>
<feature type="coiled-coil region" evidence="1">
    <location>
        <begin position="21"/>
        <end position="114"/>
    </location>
</feature>
<proteinExistence type="predicted"/>
<protein>
    <submittedName>
        <fullName evidence="3">Uncharacterized protein</fullName>
    </submittedName>
</protein>
<gene>
    <name evidence="3" type="ORF">F5050DRAFT_1716284</name>
</gene>
<reference evidence="3" key="1">
    <citation type="submission" date="2022-08" db="EMBL/GenBank/DDBJ databases">
        <authorList>
            <consortium name="DOE Joint Genome Institute"/>
            <person name="Min B."/>
            <person name="Riley R."/>
            <person name="Sierra-Patev S."/>
            <person name="Naranjo-Ortiz M."/>
            <person name="Looney B."/>
            <person name="Konkel Z."/>
            <person name="Slot J.C."/>
            <person name="Sakamoto Y."/>
            <person name="Steenwyk J.L."/>
            <person name="Rokas A."/>
            <person name="Carro J."/>
            <person name="Camarero S."/>
            <person name="Ferreira P."/>
            <person name="Molpeceres G."/>
            <person name="Ruiz-Duenas F.J."/>
            <person name="Serrano A."/>
            <person name="Henrissat B."/>
            <person name="Drula E."/>
            <person name="Hughes K.W."/>
            <person name="Mata J.L."/>
            <person name="Ishikawa N.K."/>
            <person name="Vargas-Isla R."/>
            <person name="Ushijima S."/>
            <person name="Smith C.A."/>
            <person name="Ahrendt S."/>
            <person name="Andreopoulos W."/>
            <person name="He G."/>
            <person name="Labutti K."/>
            <person name="Lipzen A."/>
            <person name="Ng V."/>
            <person name="Sandor L."/>
            <person name="Barry K."/>
            <person name="Martinez A.T."/>
            <person name="Xiao Y."/>
            <person name="Gibbons J.G."/>
            <person name="Terashima K."/>
            <person name="Hibbett D.S."/>
            <person name="Grigoriev I.V."/>
        </authorList>
    </citation>
    <scope>NUCLEOTIDE SEQUENCE</scope>
    <source>
        <strain evidence="3">TFB10827</strain>
    </source>
</reference>
<sequence length="272" mass="30853">MSTTSTTTETTQQRRERLLHVQEERQRLREAEAARQAAEFEEEMKCLEEEAAREAELAAEKKRLEEEKMAEQARRAEEQCREAERIAWDRARALKRLEEERKKEKEANSRVVDEAAKCRELAAAAALRRSLPQPSQPASGSQPHTKKVIKLPSKVRDDSEELTEEEEELPTPQGVKRKMMTVMIGSAPDPDDGSNPASGDDGDGPASPSPSPSNARSPCNRWSGENAAHRSRVKQGKLEDELYQGPTRRVTERRIGMEQMERFAEHNREVAR</sequence>
<feature type="compositionally biased region" description="Basic and acidic residues" evidence="2">
    <location>
        <begin position="249"/>
        <end position="272"/>
    </location>
</feature>
<dbReference type="Proteomes" id="UP001163828">
    <property type="component" value="Unassembled WGS sequence"/>
</dbReference>